<comment type="caution">
    <text evidence="3">The sequence shown here is derived from an EMBL/GenBank/DDBJ whole genome shotgun (WGS) entry which is preliminary data.</text>
</comment>
<feature type="compositionally biased region" description="Basic and acidic residues" evidence="1">
    <location>
        <begin position="391"/>
        <end position="404"/>
    </location>
</feature>
<feature type="compositionally biased region" description="Basic residues" evidence="1">
    <location>
        <begin position="100"/>
        <end position="110"/>
    </location>
</feature>
<protein>
    <recommendedName>
        <fullName evidence="2">Retrotransposon gag domain-containing protein</fullName>
    </recommendedName>
</protein>
<dbReference type="Pfam" id="PF03732">
    <property type="entry name" value="Retrotrans_gag"/>
    <property type="match status" value="1"/>
</dbReference>
<proteinExistence type="predicted"/>
<feature type="region of interest" description="Disordered" evidence="1">
    <location>
        <begin position="1"/>
        <end position="20"/>
    </location>
</feature>
<evidence type="ECO:0000313" key="3">
    <source>
        <dbReference type="EMBL" id="KAF7829737.1"/>
    </source>
</evidence>
<feature type="region of interest" description="Disordered" evidence="1">
    <location>
        <begin position="320"/>
        <end position="409"/>
    </location>
</feature>
<feature type="compositionally biased region" description="Polar residues" evidence="1">
    <location>
        <begin position="514"/>
        <end position="534"/>
    </location>
</feature>
<dbReference type="PANTHER" id="PTHR33223:SF10">
    <property type="entry name" value="AMINOTRANSFERASE-LIKE PLANT MOBILE DOMAIN-CONTAINING PROTEIN"/>
    <property type="match status" value="1"/>
</dbReference>
<accession>A0A834TYM1</accession>
<name>A0A834TYM1_9FABA</name>
<gene>
    <name evidence="3" type="ORF">G2W53_012070</name>
</gene>
<dbReference type="EMBL" id="JAAIUW010000005">
    <property type="protein sequence ID" value="KAF7829737.1"/>
    <property type="molecule type" value="Genomic_DNA"/>
</dbReference>
<evidence type="ECO:0000256" key="1">
    <source>
        <dbReference type="SAM" id="MobiDB-lite"/>
    </source>
</evidence>
<feature type="region of interest" description="Disordered" evidence="1">
    <location>
        <begin position="28"/>
        <end position="143"/>
    </location>
</feature>
<sequence length="774" mass="85126">MKMEKTEGGAAGGPSQDRTTALLEALTARRAAQEKAREAGAGGTPEQGSVNLPPDPRDDVMIALLEQQKLLQEEIQEMRKKMGGKEGEGDNSKRQDSHKSGSRKSSKRRERHDESNGSSSESRSGESSSSSQSSDYTPSKKKRRYPFVDRIMDVAMPKLRTPTQLKHYDGTSDPVAHVNSFKAAMLYAGAPDEVMCRAFPSTLDGDAQLWFSDLPSGSISSFRQLSKRFTSYFATSRTIKRTTHCLKNVVQGKEESLKDFLIRFTKAARQIQGLKMEVALSYLTDNLRSKLFCCSITKKPPKTMAELLARSTKYIAFEEVQQAKEGGQSRREESEPSRSRNDGYRREDRKDDRNRRERRQKPPRSFGPKFSSYTPLKGAESPSRVMNTELVDPREREEERRPNPEGEMEAVALAEKDPTRTTKVGANLDPLLKKNVENDRADSLSKLASASARCGANPILKASLETPSIDVPEEVGVIFEKDDWRVPLIKYLAKGELPQEEEPPSASLIDGSTWGASGSSAKMGTESPTPSSALSAACASTPGKVSWAIAFSLARAEGDAGEGSKVHMAELEVSLRIEETHLPQAIAPPPFHGTGTVARKSLHSLPLFFQGILQLSILAASLAEPLKETLIFAHEGAVVRNKFPLTINSRLFGTPQSLIFLIQSRGAILPYLQLLLSILQLDFKELRQSTQNPNCLLSSSRATLKHKAGNGLKRLYPLSGKQLGTILSEPPGRLAAPPWPDQKEVLLPILRGVPQIPEQLFCVGTPSARLEVEP</sequence>
<evidence type="ECO:0000313" key="4">
    <source>
        <dbReference type="Proteomes" id="UP000634136"/>
    </source>
</evidence>
<keyword evidence="4" id="KW-1185">Reference proteome</keyword>
<evidence type="ECO:0000259" key="2">
    <source>
        <dbReference type="Pfam" id="PF03732"/>
    </source>
</evidence>
<feature type="compositionally biased region" description="Basic and acidic residues" evidence="1">
    <location>
        <begin position="327"/>
        <end position="355"/>
    </location>
</feature>
<dbReference type="PANTHER" id="PTHR33223">
    <property type="entry name" value="CCHC-TYPE DOMAIN-CONTAINING PROTEIN"/>
    <property type="match status" value="1"/>
</dbReference>
<organism evidence="3 4">
    <name type="scientific">Senna tora</name>
    <dbReference type="NCBI Taxonomy" id="362788"/>
    <lineage>
        <taxon>Eukaryota</taxon>
        <taxon>Viridiplantae</taxon>
        <taxon>Streptophyta</taxon>
        <taxon>Embryophyta</taxon>
        <taxon>Tracheophyta</taxon>
        <taxon>Spermatophyta</taxon>
        <taxon>Magnoliopsida</taxon>
        <taxon>eudicotyledons</taxon>
        <taxon>Gunneridae</taxon>
        <taxon>Pentapetalae</taxon>
        <taxon>rosids</taxon>
        <taxon>fabids</taxon>
        <taxon>Fabales</taxon>
        <taxon>Fabaceae</taxon>
        <taxon>Caesalpinioideae</taxon>
        <taxon>Cassia clade</taxon>
        <taxon>Senna</taxon>
    </lineage>
</organism>
<feature type="compositionally biased region" description="Low complexity" evidence="1">
    <location>
        <begin position="116"/>
        <end position="134"/>
    </location>
</feature>
<dbReference type="InterPro" id="IPR005162">
    <property type="entry name" value="Retrotrans_gag_dom"/>
</dbReference>
<dbReference type="Proteomes" id="UP000634136">
    <property type="component" value="Unassembled WGS sequence"/>
</dbReference>
<feature type="compositionally biased region" description="Basic and acidic residues" evidence="1">
    <location>
        <begin position="76"/>
        <end position="99"/>
    </location>
</feature>
<dbReference type="OrthoDB" id="1425436at2759"/>
<reference evidence="3" key="1">
    <citation type="submission" date="2020-09" db="EMBL/GenBank/DDBJ databases">
        <title>Genome-Enabled Discovery of Anthraquinone Biosynthesis in Senna tora.</title>
        <authorList>
            <person name="Kang S.-H."/>
            <person name="Pandey R.P."/>
            <person name="Lee C.-M."/>
            <person name="Sim J.-S."/>
            <person name="Jeong J.-T."/>
            <person name="Choi B.-S."/>
            <person name="Jung M."/>
            <person name="Ginzburg D."/>
            <person name="Zhao K."/>
            <person name="Won S.Y."/>
            <person name="Oh T.-J."/>
            <person name="Yu Y."/>
            <person name="Kim N.-H."/>
            <person name="Lee O.R."/>
            <person name="Lee T.-H."/>
            <person name="Bashyal P."/>
            <person name="Kim T.-S."/>
            <person name="Lee W.-H."/>
            <person name="Kawkins C."/>
            <person name="Kim C.-K."/>
            <person name="Kim J.S."/>
            <person name="Ahn B.O."/>
            <person name="Rhee S.Y."/>
            <person name="Sohng J.K."/>
        </authorList>
    </citation>
    <scope>NUCLEOTIDE SEQUENCE</scope>
    <source>
        <tissue evidence="3">Leaf</tissue>
    </source>
</reference>
<dbReference type="AlphaFoldDB" id="A0A834TYM1"/>
<feature type="region of interest" description="Disordered" evidence="1">
    <location>
        <begin position="497"/>
        <end position="535"/>
    </location>
</feature>
<feature type="domain" description="Retrotransposon gag" evidence="2">
    <location>
        <begin position="198"/>
        <end position="276"/>
    </location>
</feature>